<dbReference type="Pfam" id="PF00365">
    <property type="entry name" value="PFK"/>
    <property type="match status" value="1"/>
</dbReference>
<gene>
    <name evidence="7" type="ORF">XENOCAPTIV_021050</name>
</gene>
<evidence type="ECO:0000259" key="6">
    <source>
        <dbReference type="Pfam" id="PF00365"/>
    </source>
</evidence>
<comment type="catalytic activity">
    <reaction evidence="5">
        <text>beta-D-fructose 6-phosphate + ATP = beta-D-fructose 1,6-bisphosphate + ADP + H(+)</text>
        <dbReference type="Rhea" id="RHEA:16109"/>
        <dbReference type="ChEBI" id="CHEBI:15378"/>
        <dbReference type="ChEBI" id="CHEBI:30616"/>
        <dbReference type="ChEBI" id="CHEBI:32966"/>
        <dbReference type="ChEBI" id="CHEBI:57634"/>
        <dbReference type="ChEBI" id="CHEBI:456216"/>
        <dbReference type="EC" id="2.7.1.11"/>
    </reaction>
</comment>
<evidence type="ECO:0000313" key="8">
    <source>
        <dbReference type="Proteomes" id="UP001434883"/>
    </source>
</evidence>
<organism evidence="7 8">
    <name type="scientific">Xenoophorus captivus</name>
    <dbReference type="NCBI Taxonomy" id="1517983"/>
    <lineage>
        <taxon>Eukaryota</taxon>
        <taxon>Metazoa</taxon>
        <taxon>Chordata</taxon>
        <taxon>Craniata</taxon>
        <taxon>Vertebrata</taxon>
        <taxon>Euteleostomi</taxon>
        <taxon>Actinopterygii</taxon>
        <taxon>Neopterygii</taxon>
        <taxon>Teleostei</taxon>
        <taxon>Neoteleostei</taxon>
        <taxon>Acanthomorphata</taxon>
        <taxon>Ovalentaria</taxon>
        <taxon>Atherinomorphae</taxon>
        <taxon>Cyprinodontiformes</taxon>
        <taxon>Goodeidae</taxon>
        <taxon>Xenoophorus</taxon>
    </lineage>
</organism>
<protein>
    <recommendedName>
        <fullName evidence="6">Phosphofructokinase domain-containing protein</fullName>
    </recommendedName>
</protein>
<evidence type="ECO:0000313" key="7">
    <source>
        <dbReference type="EMBL" id="MEQ2219632.1"/>
    </source>
</evidence>
<keyword evidence="1" id="KW-0808">Transferase</keyword>
<evidence type="ECO:0000256" key="2">
    <source>
        <dbReference type="ARBA" id="ARBA00022723"/>
    </source>
</evidence>
<dbReference type="Gene3D" id="3.40.50.450">
    <property type="match status" value="1"/>
</dbReference>
<dbReference type="Proteomes" id="UP001434883">
    <property type="component" value="Unassembled WGS sequence"/>
</dbReference>
<sequence length="67" mass="7458">MNGAVRAVVRMGIYVGAKVYFIHEGYQGMVDGGDYIKEATWESVSSVLQVVIVMLKDPAMTHLQWPN</sequence>
<evidence type="ECO:0000256" key="5">
    <source>
        <dbReference type="ARBA" id="ARBA00048070"/>
    </source>
</evidence>
<dbReference type="PANTHER" id="PTHR13697:SF4">
    <property type="entry name" value="ATP-DEPENDENT 6-PHOSPHOFRUCTOKINASE"/>
    <property type="match status" value="1"/>
</dbReference>
<name>A0ABV0SGD3_9TELE</name>
<dbReference type="PANTHER" id="PTHR13697">
    <property type="entry name" value="PHOSPHOFRUCTOKINASE"/>
    <property type="match status" value="1"/>
</dbReference>
<accession>A0ABV0SGD3</accession>
<evidence type="ECO:0000256" key="4">
    <source>
        <dbReference type="ARBA" id="ARBA00022842"/>
    </source>
</evidence>
<evidence type="ECO:0000256" key="1">
    <source>
        <dbReference type="ARBA" id="ARBA00022679"/>
    </source>
</evidence>
<dbReference type="SUPFAM" id="SSF53784">
    <property type="entry name" value="Phosphofructokinase"/>
    <property type="match status" value="1"/>
</dbReference>
<proteinExistence type="predicted"/>
<dbReference type="EMBL" id="JAHRIN010080199">
    <property type="protein sequence ID" value="MEQ2219632.1"/>
    <property type="molecule type" value="Genomic_DNA"/>
</dbReference>
<keyword evidence="2" id="KW-0479">Metal-binding</keyword>
<reference evidence="7 8" key="1">
    <citation type="submission" date="2021-06" db="EMBL/GenBank/DDBJ databases">
        <authorList>
            <person name="Palmer J.M."/>
        </authorList>
    </citation>
    <scope>NUCLEOTIDE SEQUENCE [LARGE SCALE GENOMIC DNA]</scope>
    <source>
        <strain evidence="7 8">XC_2019</strain>
        <tissue evidence="7">Muscle</tissue>
    </source>
</reference>
<keyword evidence="4" id="KW-0460">Magnesium</keyword>
<keyword evidence="3" id="KW-0418">Kinase</keyword>
<keyword evidence="8" id="KW-1185">Reference proteome</keyword>
<feature type="domain" description="Phosphofructokinase" evidence="6">
    <location>
        <begin position="1"/>
        <end position="49"/>
    </location>
</feature>
<dbReference type="InterPro" id="IPR000023">
    <property type="entry name" value="Phosphofructokinase_dom"/>
</dbReference>
<dbReference type="InterPro" id="IPR035966">
    <property type="entry name" value="PKF_sf"/>
</dbReference>
<comment type="caution">
    <text evidence="7">The sequence shown here is derived from an EMBL/GenBank/DDBJ whole genome shotgun (WGS) entry which is preliminary data.</text>
</comment>
<evidence type="ECO:0000256" key="3">
    <source>
        <dbReference type="ARBA" id="ARBA00022777"/>
    </source>
</evidence>